<dbReference type="HOGENOM" id="CLU_751770_0_0_6"/>
<proteinExistence type="predicted"/>
<dbReference type="Proteomes" id="UP000032266">
    <property type="component" value="Chromosome"/>
</dbReference>
<protein>
    <submittedName>
        <fullName evidence="2">Uncharacterized protein</fullName>
    </submittedName>
</protein>
<evidence type="ECO:0000313" key="2">
    <source>
        <dbReference type="EMBL" id="AJQ97953.1"/>
    </source>
</evidence>
<dbReference type="AlphaFoldDB" id="A0A0C5VX93"/>
<accession>A0A0C5VX93</accession>
<reference evidence="2 3" key="1">
    <citation type="submission" date="2014-01" db="EMBL/GenBank/DDBJ databases">
        <title>Full genme sequencing of cellulolytic bacterium Gynuella sunshinyii YC6258T gen. nov., sp. nov.</title>
        <authorList>
            <person name="Khan H."/>
            <person name="Chung E.J."/>
            <person name="Chung Y.R."/>
        </authorList>
    </citation>
    <scope>NUCLEOTIDE SEQUENCE [LARGE SCALE GENOMIC DNA]</scope>
    <source>
        <strain evidence="2 3">YC6258</strain>
    </source>
</reference>
<keyword evidence="1" id="KW-0732">Signal</keyword>
<dbReference type="RefSeq" id="WP_044619567.1">
    <property type="nucleotide sequence ID" value="NZ_CP007142.1"/>
</dbReference>
<organism evidence="2 3">
    <name type="scientific">Gynuella sunshinyii YC6258</name>
    <dbReference type="NCBI Taxonomy" id="1445510"/>
    <lineage>
        <taxon>Bacteria</taxon>
        <taxon>Pseudomonadati</taxon>
        <taxon>Pseudomonadota</taxon>
        <taxon>Gammaproteobacteria</taxon>
        <taxon>Oceanospirillales</taxon>
        <taxon>Saccharospirillaceae</taxon>
        <taxon>Gynuella</taxon>
    </lineage>
</organism>
<feature type="signal peptide" evidence="1">
    <location>
        <begin position="1"/>
        <end position="20"/>
    </location>
</feature>
<dbReference type="EMBL" id="CP007142">
    <property type="protein sequence ID" value="AJQ97953.1"/>
    <property type="molecule type" value="Genomic_DNA"/>
</dbReference>
<dbReference type="OrthoDB" id="9255493at2"/>
<keyword evidence="3" id="KW-1185">Reference proteome</keyword>
<dbReference type="KEGG" id="gsn:YC6258_05929"/>
<feature type="chain" id="PRO_5002191392" evidence="1">
    <location>
        <begin position="21"/>
        <end position="368"/>
    </location>
</feature>
<dbReference type="STRING" id="1445510.YC6258_05929"/>
<sequence>MSKKILLALLGILISDAALADMLDTREKAVVAKKVEINQVNAALGQYVNVKDQYFYGDQGLIKRNQAFFTQVAAWINNWKQGMELADVGSSGQIPGAMVEIETLIRNQRIALDSLIAQSRQIQNIGADSISQAEVVTMLPINLLAEYPGIAEGVAQYGQALNNSVVDIRNLAADSIAELEQIYHYSPRALRAKMKSNLTARGIPVADALAKFDDLILYEAEIEPLLLELESVENAIDAYALEFAWFQATSELERGQLLCSQVQAKINSSSVSSARAQKATQRQSSLCNTMVSLVDGLSNTGLSKAEMAYEYGQMNNFMYAEQCREVESSVDCEKLAVLRGISYDSVMSMSDDELRFYELGWSSLQKAN</sequence>
<evidence type="ECO:0000256" key="1">
    <source>
        <dbReference type="SAM" id="SignalP"/>
    </source>
</evidence>
<gene>
    <name evidence="2" type="ORF">YC6258_05929</name>
</gene>
<evidence type="ECO:0000313" key="3">
    <source>
        <dbReference type="Proteomes" id="UP000032266"/>
    </source>
</evidence>
<name>A0A0C5VX93_9GAMM</name>